<evidence type="ECO:0000256" key="6">
    <source>
        <dbReference type="ARBA" id="ARBA00022989"/>
    </source>
</evidence>
<evidence type="ECO:0000256" key="3">
    <source>
        <dbReference type="ARBA" id="ARBA00022516"/>
    </source>
</evidence>
<organism evidence="15 16">
    <name type="scientific">Microbispora rosea</name>
    <dbReference type="NCBI Taxonomy" id="58117"/>
    <lineage>
        <taxon>Bacteria</taxon>
        <taxon>Bacillati</taxon>
        <taxon>Actinomycetota</taxon>
        <taxon>Actinomycetes</taxon>
        <taxon>Streptosporangiales</taxon>
        <taxon>Streptosporangiaceae</taxon>
        <taxon>Microbispora</taxon>
    </lineage>
</organism>
<keyword evidence="4 12" id="KW-0808">Transferase</keyword>
<keyword evidence="3" id="KW-0444">Lipid biosynthesis</keyword>
<dbReference type="Pfam" id="PF01066">
    <property type="entry name" value="CDP-OH_P_transf"/>
    <property type="match status" value="1"/>
</dbReference>
<comment type="similarity">
    <text evidence="2 12">Belongs to the CDP-alcohol phosphatidyltransferase class-I family.</text>
</comment>
<dbReference type="OrthoDB" id="9796672at2"/>
<evidence type="ECO:0000256" key="9">
    <source>
        <dbReference type="ARBA" id="ARBA00023209"/>
    </source>
</evidence>
<dbReference type="STRING" id="58117.SAMN05421833_1319"/>
<dbReference type="EMBL" id="FTNI01000031">
    <property type="protein sequence ID" value="SIS14459.1"/>
    <property type="molecule type" value="Genomic_DNA"/>
</dbReference>
<evidence type="ECO:0000256" key="12">
    <source>
        <dbReference type="RuleBase" id="RU003750"/>
    </source>
</evidence>
<evidence type="ECO:0000313" key="15">
    <source>
        <dbReference type="EMBL" id="SIS14459.1"/>
    </source>
</evidence>
<reference evidence="16" key="1">
    <citation type="submission" date="2017-01" db="EMBL/GenBank/DDBJ databases">
        <authorList>
            <person name="Varghese N."/>
            <person name="Submissions S."/>
        </authorList>
    </citation>
    <scope>NUCLEOTIDE SEQUENCE [LARGE SCALE GENOMIC DNA]</scope>
    <source>
        <strain evidence="16">ATCC 12950</strain>
    </source>
</reference>
<evidence type="ECO:0000256" key="11">
    <source>
        <dbReference type="NCBIfam" id="TIGR00560"/>
    </source>
</evidence>
<evidence type="ECO:0000256" key="13">
    <source>
        <dbReference type="SAM" id="MobiDB-lite"/>
    </source>
</evidence>
<feature type="region of interest" description="Disordered" evidence="13">
    <location>
        <begin position="1"/>
        <end position="89"/>
    </location>
</feature>
<feature type="transmembrane region" description="Helical" evidence="14">
    <location>
        <begin position="101"/>
        <end position="122"/>
    </location>
</feature>
<name>A0A1N7GPK3_9ACTN</name>
<dbReference type="InterPro" id="IPR048254">
    <property type="entry name" value="CDP_ALCOHOL_P_TRANSF_CS"/>
</dbReference>
<feature type="transmembrane region" description="Helical" evidence="14">
    <location>
        <begin position="184"/>
        <end position="206"/>
    </location>
</feature>
<keyword evidence="10" id="KW-1208">Phospholipid metabolism</keyword>
<feature type="transmembrane region" description="Helical" evidence="14">
    <location>
        <begin position="240"/>
        <end position="262"/>
    </location>
</feature>
<dbReference type="Gene3D" id="1.20.120.1760">
    <property type="match status" value="1"/>
</dbReference>
<accession>A0A1N7GPK3</accession>
<dbReference type="InterPro" id="IPR043130">
    <property type="entry name" value="CDP-OH_PTrfase_TM_dom"/>
</dbReference>
<keyword evidence="5 14" id="KW-0812">Transmembrane</keyword>
<evidence type="ECO:0000256" key="7">
    <source>
        <dbReference type="ARBA" id="ARBA00023098"/>
    </source>
</evidence>
<dbReference type="PANTHER" id="PTHR14269">
    <property type="entry name" value="CDP-DIACYLGLYCEROL--GLYCEROL-3-PHOSPHATE 3-PHOSPHATIDYLTRANSFERASE-RELATED"/>
    <property type="match status" value="1"/>
</dbReference>
<keyword evidence="16" id="KW-1185">Reference proteome</keyword>
<keyword evidence="6 14" id="KW-1133">Transmembrane helix</keyword>
<evidence type="ECO:0000313" key="16">
    <source>
        <dbReference type="Proteomes" id="UP000186096"/>
    </source>
</evidence>
<evidence type="ECO:0000256" key="5">
    <source>
        <dbReference type="ARBA" id="ARBA00022692"/>
    </source>
</evidence>
<dbReference type="UniPathway" id="UPA00085"/>
<evidence type="ECO:0000256" key="2">
    <source>
        <dbReference type="ARBA" id="ARBA00010441"/>
    </source>
</evidence>
<feature type="compositionally biased region" description="Low complexity" evidence="13">
    <location>
        <begin position="25"/>
        <end position="35"/>
    </location>
</feature>
<dbReference type="GO" id="GO:0008444">
    <property type="term" value="F:CDP-diacylglycerol-glycerol-3-phosphate 3-phosphatidyltransferase activity"/>
    <property type="evidence" value="ECO:0007669"/>
    <property type="project" value="UniProtKB-UniRule"/>
</dbReference>
<proteinExistence type="inferred from homology"/>
<gene>
    <name evidence="15" type="ORF">SAMN05421833_1319</name>
</gene>
<evidence type="ECO:0000256" key="8">
    <source>
        <dbReference type="ARBA" id="ARBA00023136"/>
    </source>
</evidence>
<comment type="subcellular location">
    <subcellularLocation>
        <location evidence="1">Membrane</location>
        <topology evidence="1">Multi-pass membrane protein</topology>
    </subcellularLocation>
</comment>
<evidence type="ECO:0000256" key="4">
    <source>
        <dbReference type="ARBA" id="ARBA00022679"/>
    </source>
</evidence>
<dbReference type="PANTHER" id="PTHR14269:SF52">
    <property type="entry name" value="PHOSPHATIDYLGLYCEROPHOSPHATE SYNTHASE-RELATED"/>
    <property type="match status" value="1"/>
</dbReference>
<evidence type="ECO:0000256" key="10">
    <source>
        <dbReference type="ARBA" id="ARBA00023264"/>
    </source>
</evidence>
<dbReference type="InterPro" id="IPR004570">
    <property type="entry name" value="Phosphatidylglycerol_P_synth"/>
</dbReference>
<sequence>MTERGEPPMDVAGPGGMTPEPAAPPVAAVPAAPVATPAPVPRVPQTGAGVSGEPGSGAVFDGRTAPEPSPAGVTGEGVSAGEDAGEGAGEGAVRRVSTWNIANVLTIARLAIVPVFTAFLFVEGEGWRLAALGVFLLASLTDQLDGWLARKYALITDFGKIADPIADKALIGAALLSLSYLGEIPWWITVVIIAREAGVTLLRFLVIRHGVIPASYGGKVKTVLQIVAIALYIVPGVPGVIRWVAMGLALVVTVGTGADYVVRAVRLRQVARSARS</sequence>
<evidence type="ECO:0000256" key="14">
    <source>
        <dbReference type="SAM" id="Phobius"/>
    </source>
</evidence>
<dbReference type="RefSeq" id="WP_083744759.1">
    <property type="nucleotide sequence ID" value="NZ_FTNI01000031.1"/>
</dbReference>
<keyword evidence="8 14" id="KW-0472">Membrane</keyword>
<dbReference type="InterPro" id="IPR050324">
    <property type="entry name" value="CDP-alcohol_PTase-I"/>
</dbReference>
<feature type="transmembrane region" description="Helical" evidence="14">
    <location>
        <begin position="218"/>
        <end position="234"/>
    </location>
</feature>
<protein>
    <recommendedName>
        <fullName evidence="11">CDP-diacylglycerol--glycerol-3-phosphate 3-phosphatidyltransferase</fullName>
        <ecNumber evidence="11">2.7.8.5</ecNumber>
    </recommendedName>
</protein>
<keyword evidence="7" id="KW-0443">Lipid metabolism</keyword>
<keyword evidence="9" id="KW-0594">Phospholipid biosynthesis</keyword>
<dbReference type="EC" id="2.7.8.5" evidence="11"/>
<dbReference type="Proteomes" id="UP000186096">
    <property type="component" value="Unassembled WGS sequence"/>
</dbReference>
<dbReference type="NCBIfam" id="TIGR00560">
    <property type="entry name" value="pgsA"/>
    <property type="match status" value="1"/>
</dbReference>
<dbReference type="InterPro" id="IPR000462">
    <property type="entry name" value="CDP-OH_P_trans"/>
</dbReference>
<evidence type="ECO:0000256" key="1">
    <source>
        <dbReference type="ARBA" id="ARBA00004141"/>
    </source>
</evidence>
<dbReference type="GO" id="GO:0016020">
    <property type="term" value="C:membrane"/>
    <property type="evidence" value="ECO:0007669"/>
    <property type="project" value="UniProtKB-SubCell"/>
</dbReference>
<dbReference type="GO" id="GO:0046474">
    <property type="term" value="P:glycerophospholipid biosynthetic process"/>
    <property type="evidence" value="ECO:0007669"/>
    <property type="project" value="TreeGrafter"/>
</dbReference>
<dbReference type="PROSITE" id="PS00379">
    <property type="entry name" value="CDP_ALCOHOL_P_TRANSF"/>
    <property type="match status" value="1"/>
</dbReference>
<dbReference type="AlphaFoldDB" id="A0A1N7GPK3"/>